<evidence type="ECO:0000256" key="11">
    <source>
        <dbReference type="SAM" id="MobiDB-lite"/>
    </source>
</evidence>
<sequence length="357" mass="39853">MKRQQGAVLIMVLWLAIVMTVLVTVMAANIRLSATTAFHHQEGVREYADMISALNRAEMELILERMPVPADQPMELNEFGEQPEPLNRYNGQALTLHYPAPENTEIRIIDHAGKINLNRINANNLRLLIENRLGPGFDPREVQAYMAAWSDWVDLNSLVTPGGGAEDDYYLEQDPPYRARNNPDLESVDEILLIRGFAELFAGVNLDAAFTVYGNSRNGAVNPNLATREALALLPGMDAELIEEILAYRQTRDIRNIPQIGEIIPLEQLEEVSPWLEIGWSSTFSVYVYPKEASLSEGEETEVDAESENLSTTSGTVPGTAFHQIIEVDRGTARGRVFKADPYAPLPDLRPPQLEDD</sequence>
<dbReference type="InterPro" id="IPR038072">
    <property type="entry name" value="GspK_central_sf"/>
</dbReference>
<dbReference type="Proteomes" id="UP000627715">
    <property type="component" value="Unassembled WGS sequence"/>
</dbReference>
<evidence type="ECO:0000256" key="10">
    <source>
        <dbReference type="PIRNR" id="PIRNR002786"/>
    </source>
</evidence>
<organism evidence="13 14">
    <name type="scientific">Pseudohongiella nitratireducens</name>
    <dbReference type="NCBI Taxonomy" id="1768907"/>
    <lineage>
        <taxon>Bacteria</taxon>
        <taxon>Pseudomonadati</taxon>
        <taxon>Pseudomonadota</taxon>
        <taxon>Gammaproteobacteria</taxon>
        <taxon>Pseudomonadales</taxon>
        <taxon>Pseudohongiellaceae</taxon>
        <taxon>Pseudohongiella</taxon>
    </lineage>
</organism>
<evidence type="ECO:0000259" key="12">
    <source>
        <dbReference type="Pfam" id="PF21687"/>
    </source>
</evidence>
<evidence type="ECO:0000256" key="6">
    <source>
        <dbReference type="ARBA" id="ARBA00022692"/>
    </source>
</evidence>
<dbReference type="InterPro" id="IPR010994">
    <property type="entry name" value="RuvA_2-like"/>
</dbReference>
<dbReference type="SUPFAM" id="SSF158544">
    <property type="entry name" value="GspK insert domain-like"/>
    <property type="match status" value="1"/>
</dbReference>
<dbReference type="PANTHER" id="PTHR38831:SF2">
    <property type="entry name" value="TYPE II SECRETION SYSTEM PROTEIN K"/>
    <property type="match status" value="1"/>
</dbReference>
<keyword evidence="3 10" id="KW-0813">Transport</keyword>
<comment type="subcellular location">
    <subcellularLocation>
        <location evidence="1 10">Cell inner membrane</location>
    </subcellularLocation>
</comment>
<dbReference type="Gene3D" id="1.10.150.320">
    <property type="entry name" value="Photosystem II 12 kDa extrinsic protein"/>
    <property type="match status" value="1"/>
</dbReference>
<reference evidence="13" key="2">
    <citation type="submission" date="2020-09" db="EMBL/GenBank/DDBJ databases">
        <authorList>
            <person name="Sun Q."/>
            <person name="Zhou Y."/>
        </authorList>
    </citation>
    <scope>NUCLEOTIDE SEQUENCE</scope>
    <source>
        <strain evidence="13">CGMCC 1.15425</strain>
    </source>
</reference>
<feature type="compositionally biased region" description="Polar residues" evidence="11">
    <location>
        <begin position="308"/>
        <end position="317"/>
    </location>
</feature>
<keyword evidence="7" id="KW-0653">Protein transport</keyword>
<keyword evidence="5 10" id="KW-0997">Cell inner membrane</keyword>
<feature type="region of interest" description="Disordered" evidence="11">
    <location>
        <begin position="299"/>
        <end position="318"/>
    </location>
</feature>
<dbReference type="PANTHER" id="PTHR38831">
    <property type="entry name" value="TYPE II SECRETION SYSTEM PROTEIN K"/>
    <property type="match status" value="1"/>
</dbReference>
<dbReference type="Pfam" id="PF21687">
    <property type="entry name" value="T2SSK_1st"/>
    <property type="match status" value="1"/>
</dbReference>
<evidence type="ECO:0000256" key="3">
    <source>
        <dbReference type="ARBA" id="ARBA00022448"/>
    </source>
</evidence>
<evidence type="ECO:0000256" key="7">
    <source>
        <dbReference type="ARBA" id="ARBA00022927"/>
    </source>
</evidence>
<keyword evidence="6" id="KW-0812">Transmembrane</keyword>
<comment type="caution">
    <text evidence="13">The sequence shown here is derived from an EMBL/GenBank/DDBJ whole genome shotgun (WGS) entry which is preliminary data.</text>
</comment>
<dbReference type="InterPro" id="IPR049031">
    <property type="entry name" value="T2SSK_SAM-like_1st"/>
</dbReference>
<evidence type="ECO:0000256" key="1">
    <source>
        <dbReference type="ARBA" id="ARBA00004533"/>
    </source>
</evidence>
<keyword evidence="9 10" id="KW-0472">Membrane</keyword>
<dbReference type="GO" id="GO:0005886">
    <property type="term" value="C:plasma membrane"/>
    <property type="evidence" value="ECO:0007669"/>
    <property type="project" value="UniProtKB-SubCell"/>
</dbReference>
<accession>A0A917GWI8</accession>
<protein>
    <recommendedName>
        <fullName evidence="10">Type II secretion system protein K</fullName>
    </recommendedName>
</protein>
<keyword evidence="4 10" id="KW-1003">Cell membrane</keyword>
<dbReference type="AlphaFoldDB" id="A0A917GWI8"/>
<reference evidence="13" key="1">
    <citation type="journal article" date="2014" name="Int. J. Syst. Evol. Microbiol.">
        <title>Complete genome sequence of Corynebacterium casei LMG S-19264T (=DSM 44701T), isolated from a smear-ripened cheese.</title>
        <authorList>
            <consortium name="US DOE Joint Genome Institute (JGI-PGF)"/>
            <person name="Walter F."/>
            <person name="Albersmeier A."/>
            <person name="Kalinowski J."/>
            <person name="Ruckert C."/>
        </authorList>
    </citation>
    <scope>NUCLEOTIDE SEQUENCE</scope>
    <source>
        <strain evidence="13">CGMCC 1.15425</strain>
    </source>
</reference>
<dbReference type="RefSeq" id="WP_068812353.1">
    <property type="nucleotide sequence ID" value="NZ_BMIY01000006.1"/>
</dbReference>
<dbReference type="InterPro" id="IPR005628">
    <property type="entry name" value="GspK"/>
</dbReference>
<dbReference type="Gene3D" id="1.10.40.60">
    <property type="entry name" value="EpsJ-like"/>
    <property type="match status" value="1"/>
</dbReference>
<gene>
    <name evidence="13" type="primary">pefK</name>
    <name evidence="13" type="ORF">GCM10011403_16010</name>
</gene>
<evidence type="ECO:0000313" key="13">
    <source>
        <dbReference type="EMBL" id="GGG59439.1"/>
    </source>
</evidence>
<evidence type="ECO:0000256" key="2">
    <source>
        <dbReference type="ARBA" id="ARBA00007246"/>
    </source>
</evidence>
<keyword evidence="8" id="KW-1133">Transmembrane helix</keyword>
<keyword evidence="14" id="KW-1185">Reference proteome</keyword>
<dbReference type="EMBL" id="BMIY01000006">
    <property type="protein sequence ID" value="GGG59439.1"/>
    <property type="molecule type" value="Genomic_DNA"/>
</dbReference>
<evidence type="ECO:0000256" key="4">
    <source>
        <dbReference type="ARBA" id="ARBA00022475"/>
    </source>
</evidence>
<name>A0A917GWI8_9GAMM</name>
<comment type="similarity">
    <text evidence="2 10">Belongs to the GSP K family.</text>
</comment>
<evidence type="ECO:0000256" key="5">
    <source>
        <dbReference type="ARBA" id="ARBA00022519"/>
    </source>
</evidence>
<dbReference type="OrthoDB" id="9181871at2"/>
<proteinExistence type="inferred from homology"/>
<evidence type="ECO:0000256" key="8">
    <source>
        <dbReference type="ARBA" id="ARBA00022989"/>
    </source>
</evidence>
<feature type="domain" description="T2SS protein K first SAM-like" evidence="12">
    <location>
        <begin position="114"/>
        <end position="199"/>
    </location>
</feature>
<evidence type="ECO:0000313" key="14">
    <source>
        <dbReference type="Proteomes" id="UP000627715"/>
    </source>
</evidence>
<dbReference type="PIRSF" id="PIRSF002786">
    <property type="entry name" value="XcpX"/>
    <property type="match status" value="1"/>
</dbReference>
<evidence type="ECO:0000256" key="9">
    <source>
        <dbReference type="ARBA" id="ARBA00023136"/>
    </source>
</evidence>
<dbReference type="SUPFAM" id="SSF47781">
    <property type="entry name" value="RuvA domain 2-like"/>
    <property type="match status" value="1"/>
</dbReference>
<dbReference type="GO" id="GO:0009306">
    <property type="term" value="P:protein secretion"/>
    <property type="evidence" value="ECO:0007669"/>
    <property type="project" value="InterPro"/>
</dbReference>